<organism evidence="10 11">
    <name type="scientific">Ancylobacter rudongensis</name>
    <dbReference type="NCBI Taxonomy" id="177413"/>
    <lineage>
        <taxon>Bacteria</taxon>
        <taxon>Pseudomonadati</taxon>
        <taxon>Pseudomonadota</taxon>
        <taxon>Alphaproteobacteria</taxon>
        <taxon>Hyphomicrobiales</taxon>
        <taxon>Xanthobacteraceae</taxon>
        <taxon>Ancylobacter</taxon>
    </lineage>
</organism>
<keyword evidence="6 8" id="KW-1133">Transmembrane helix</keyword>
<evidence type="ECO:0000256" key="5">
    <source>
        <dbReference type="ARBA" id="ARBA00022692"/>
    </source>
</evidence>
<gene>
    <name evidence="10" type="ORF">SAMN05660859_1613</name>
</gene>
<keyword evidence="2 8" id="KW-0813">Transport</keyword>
<proteinExistence type="inferred from homology"/>
<evidence type="ECO:0000313" key="11">
    <source>
        <dbReference type="Proteomes" id="UP000198889"/>
    </source>
</evidence>
<dbReference type="Pfam" id="PF00528">
    <property type="entry name" value="BPD_transp_1"/>
    <property type="match status" value="1"/>
</dbReference>
<feature type="transmembrane region" description="Helical" evidence="8">
    <location>
        <begin position="12"/>
        <end position="33"/>
    </location>
</feature>
<evidence type="ECO:0000256" key="3">
    <source>
        <dbReference type="ARBA" id="ARBA00022475"/>
    </source>
</evidence>
<keyword evidence="3" id="KW-1003">Cell membrane</keyword>
<dbReference type="SUPFAM" id="SSF161098">
    <property type="entry name" value="MetI-like"/>
    <property type="match status" value="1"/>
</dbReference>
<feature type="transmembrane region" description="Helical" evidence="8">
    <location>
        <begin position="239"/>
        <end position="261"/>
    </location>
</feature>
<evidence type="ECO:0000259" key="9">
    <source>
        <dbReference type="PROSITE" id="PS50928"/>
    </source>
</evidence>
<comment type="similarity">
    <text evidence="8">Belongs to the binding-protein-dependent transport system permease family.</text>
</comment>
<name>A0A1G4RGK8_9HYPH</name>
<keyword evidence="5 8" id="KW-0812">Transmembrane</keyword>
<dbReference type="GO" id="GO:0005886">
    <property type="term" value="C:plasma membrane"/>
    <property type="evidence" value="ECO:0007669"/>
    <property type="project" value="UniProtKB-SubCell"/>
</dbReference>
<sequence length="270" mass="29429">MRIQRPGPVAVVLALLVGVFLLLPLLAVVPISFTPGRLLTLPKGSLSLTHYRTLFENPDWLRSILLSARIGLFTSVLSTTLATSFALGIWMLQPRFSQLLVGFVLLPMIVPPVVSAMTLYFLLTGMSQMSHSIGFDSVIGVTLAHTVMTVPFAVVMVLVALAQVDRRIDLAARGMGASVAQRIFHVILPNIAFGVATAALLVFVLSWEEIGVTLFITSVDAITLPRLMWMGLRDNVDPAIAAISVVLIVVTLLVLLARMAFQRRPEFEEE</sequence>
<dbReference type="CDD" id="cd06261">
    <property type="entry name" value="TM_PBP2"/>
    <property type="match status" value="1"/>
</dbReference>
<evidence type="ECO:0000256" key="2">
    <source>
        <dbReference type="ARBA" id="ARBA00022448"/>
    </source>
</evidence>
<keyword evidence="11" id="KW-1185">Reference proteome</keyword>
<evidence type="ECO:0000256" key="4">
    <source>
        <dbReference type="ARBA" id="ARBA00022519"/>
    </source>
</evidence>
<dbReference type="Gene3D" id="1.10.3720.10">
    <property type="entry name" value="MetI-like"/>
    <property type="match status" value="1"/>
</dbReference>
<dbReference type="STRING" id="177413.SAMN05660859_1613"/>
<evidence type="ECO:0000313" key="10">
    <source>
        <dbReference type="EMBL" id="SCW55615.1"/>
    </source>
</evidence>
<comment type="subcellular location">
    <subcellularLocation>
        <location evidence="1">Cell inner membrane</location>
        <topology evidence="1">Multi-pass membrane protein</topology>
    </subcellularLocation>
    <subcellularLocation>
        <location evidence="8">Cell membrane</location>
        <topology evidence="8">Multi-pass membrane protein</topology>
    </subcellularLocation>
</comment>
<protein>
    <submittedName>
        <fullName evidence="10">Putative spermidine/putrescine transport system permease protein</fullName>
    </submittedName>
</protein>
<dbReference type="PANTHER" id="PTHR43357">
    <property type="entry name" value="INNER MEMBRANE ABC TRANSPORTER PERMEASE PROTEIN YDCV"/>
    <property type="match status" value="1"/>
</dbReference>
<dbReference type="PANTHER" id="PTHR43357:SF4">
    <property type="entry name" value="INNER MEMBRANE ABC TRANSPORTER PERMEASE PROTEIN YDCV"/>
    <property type="match status" value="1"/>
</dbReference>
<feature type="transmembrane region" description="Helical" evidence="8">
    <location>
        <begin position="143"/>
        <end position="162"/>
    </location>
</feature>
<evidence type="ECO:0000256" key="8">
    <source>
        <dbReference type="RuleBase" id="RU363032"/>
    </source>
</evidence>
<feature type="domain" description="ABC transmembrane type-1" evidence="9">
    <location>
        <begin position="64"/>
        <end position="258"/>
    </location>
</feature>
<dbReference type="GO" id="GO:0055085">
    <property type="term" value="P:transmembrane transport"/>
    <property type="evidence" value="ECO:0007669"/>
    <property type="project" value="InterPro"/>
</dbReference>
<dbReference type="Proteomes" id="UP000198889">
    <property type="component" value="Unassembled WGS sequence"/>
</dbReference>
<dbReference type="AlphaFoldDB" id="A0A1G4RGK8"/>
<keyword evidence="7 8" id="KW-0472">Membrane</keyword>
<evidence type="ECO:0000256" key="6">
    <source>
        <dbReference type="ARBA" id="ARBA00022989"/>
    </source>
</evidence>
<evidence type="ECO:0000256" key="7">
    <source>
        <dbReference type="ARBA" id="ARBA00023136"/>
    </source>
</evidence>
<feature type="transmembrane region" description="Helical" evidence="8">
    <location>
        <begin position="70"/>
        <end position="92"/>
    </location>
</feature>
<evidence type="ECO:0000256" key="1">
    <source>
        <dbReference type="ARBA" id="ARBA00004429"/>
    </source>
</evidence>
<dbReference type="InterPro" id="IPR035906">
    <property type="entry name" value="MetI-like_sf"/>
</dbReference>
<dbReference type="PROSITE" id="PS50928">
    <property type="entry name" value="ABC_TM1"/>
    <property type="match status" value="1"/>
</dbReference>
<dbReference type="EMBL" id="FMTP01000002">
    <property type="protein sequence ID" value="SCW55615.1"/>
    <property type="molecule type" value="Genomic_DNA"/>
</dbReference>
<feature type="transmembrane region" description="Helical" evidence="8">
    <location>
        <begin position="99"/>
        <end position="123"/>
    </location>
</feature>
<keyword evidence="4" id="KW-0997">Cell inner membrane</keyword>
<reference evidence="11" key="1">
    <citation type="submission" date="2016-10" db="EMBL/GenBank/DDBJ databases">
        <authorList>
            <person name="Varghese N."/>
            <person name="Submissions S."/>
        </authorList>
    </citation>
    <scope>NUCLEOTIDE SEQUENCE [LARGE SCALE GENOMIC DNA]</scope>
    <source>
        <strain evidence="11">CGMCC 1.1761</strain>
    </source>
</reference>
<accession>A0A1G4RGK8</accession>
<dbReference type="InterPro" id="IPR000515">
    <property type="entry name" value="MetI-like"/>
</dbReference>
<feature type="transmembrane region" description="Helical" evidence="8">
    <location>
        <begin position="183"/>
        <end position="204"/>
    </location>
</feature>
<dbReference type="RefSeq" id="WP_091437716.1">
    <property type="nucleotide sequence ID" value="NZ_FMTP01000002.1"/>
</dbReference>